<evidence type="ECO:0000313" key="2">
    <source>
        <dbReference type="EMBL" id="BDR52790.1"/>
    </source>
</evidence>
<feature type="compositionally biased region" description="Polar residues" evidence="1">
    <location>
        <begin position="662"/>
        <end position="675"/>
    </location>
</feature>
<dbReference type="EMBL" id="AP026798">
    <property type="protein sequence ID" value="BDR52790.1"/>
    <property type="molecule type" value="Genomic_DNA"/>
</dbReference>
<feature type="compositionally biased region" description="Acidic residues" evidence="1">
    <location>
        <begin position="681"/>
        <end position="691"/>
    </location>
</feature>
<proteinExistence type="predicted"/>
<name>A0ABM8B7F4_9BIFI</name>
<dbReference type="SUPFAM" id="SSF48452">
    <property type="entry name" value="TPR-like"/>
    <property type="match status" value="1"/>
</dbReference>
<dbReference type="InterPro" id="IPR011990">
    <property type="entry name" value="TPR-like_helical_dom_sf"/>
</dbReference>
<feature type="region of interest" description="Disordered" evidence="1">
    <location>
        <begin position="631"/>
        <end position="691"/>
    </location>
</feature>
<evidence type="ECO:0000313" key="3">
    <source>
        <dbReference type="Proteomes" id="UP001321766"/>
    </source>
</evidence>
<sequence length="1195" mass="130664">MSTINTKAIGAHLAHAGRGRRIDIALNTPLFYKLYVWIGGENGDMSTLKANAGSMAGFGRRLIKHLRSAVESGLYGHKQGQEGQSSDDAVQEAAQAAQMSGQEVTSEQMGQFLRENSQTLHAVDKRKTFPGLPGVPEGMTLGWVQHSNSRGAQFALGVFLSKTLFTQLAVADSQGRVFVGGERDMDTQGLEPVFMFGKERNVLLPFGRRFGKDVAPGQVPKVEAILGGIIGQDPAGHMCWLASWLKRDNRYTLEQLRPVLPPSMRYDLEYRDAIAISFFAAYMLPRIGDILTGFGAGNIFRRLNREAPMGAIRRSVQDTLEAHAQGLRTSGLEDYFSDLMKEAGALKPTPGLEAVHGAEPMHLYASSYSGAYMFSWNNGMELSAALQALRIEGNLNRFAQVSTWLERNARIGAYPIEDTVTRVQAAELDQALLNNPAIAALHMEEDLPDDFDPVTSDGRQAATMLVSKAEQVAAEIASEHPDPVQARARAGHANRGAQGSEWVYRQAFARLLRSLRLPFRFDVEFRSNLGQGQVAIAFTSAGRSMMPSSRFASSRKGWVDLSDAERSRMSADYNLRVGLMMAALAFGADPKVAQVSLHIDSLGLEEALAQQDSAIAQMMTQALAAFEQARTGSTAVTGSKGDPKDGDIHGDPNHMIAREQAAGSSQQLEHPSAPTSSAQAGEEEGQEDDEASLNQEFADLMQGVDLDAMAFAAPSDPQVESSDDFGQTEGDDPTGEGESEGGRSDPLAALRRNPTVRNLVTVTFTRELFLAHLRQQGLKNPQDFYRFFEATMDVDAAGGLEPVNAEFDMRDERFAPRGSQDEPELEDRAFDPPTSKILGAERVCNLSIQRADVLEQSLSQFRQLASESQSSSAEKAHRAMGVIESIGDPELAQHASEVTRALIDDQPVPDLSFNLSENLDQERLKARDLLFSGNVSGALEAEEGVTAQLDTLFNQQADQGSVPRFFNSYAERVVYNRLFATPGERTLLIPDNLFYAHLEMADIYTQFKQTPKALKHLNTMVSYAPAYSLSHLKLAVQLARGEDWNGARAATLNALQVALDRSDAAFAYYRFAYAAWMRDEFAVAAAAYIMAEHISPGRISDLSGELEELTARADSQCIPVPRDYDDARMLLQEEGLPVWPHTKVADIVRQAARVCVDAGLFVPARTLSVAAARMNDDESDGLDMVEVQFLQSLNA</sequence>
<dbReference type="Gene3D" id="1.25.40.10">
    <property type="entry name" value="Tetratricopeptide repeat domain"/>
    <property type="match status" value="1"/>
</dbReference>
<gene>
    <name evidence="2" type="ORF">KIM372_06970</name>
</gene>
<feature type="compositionally biased region" description="Acidic residues" evidence="1">
    <location>
        <begin position="729"/>
        <end position="739"/>
    </location>
</feature>
<evidence type="ECO:0008006" key="4">
    <source>
        <dbReference type="Google" id="ProtNLM"/>
    </source>
</evidence>
<organism evidence="2 3">
    <name type="scientific">Bombiscardovia nodaiensis</name>
    <dbReference type="NCBI Taxonomy" id="2932181"/>
    <lineage>
        <taxon>Bacteria</taxon>
        <taxon>Bacillati</taxon>
        <taxon>Actinomycetota</taxon>
        <taxon>Actinomycetes</taxon>
        <taxon>Bifidobacteriales</taxon>
        <taxon>Bifidobacteriaceae</taxon>
        <taxon>Bombiscardovia</taxon>
    </lineage>
</organism>
<keyword evidence="3" id="KW-1185">Reference proteome</keyword>
<evidence type="ECO:0000256" key="1">
    <source>
        <dbReference type="SAM" id="MobiDB-lite"/>
    </source>
</evidence>
<reference evidence="2 3" key="1">
    <citation type="journal article" date="2023" name="Microbiol. Spectr.">
        <title>Symbiosis of Carpenter Bees with Uncharacterized Lactic Acid Bacteria Showing NAD Auxotrophy.</title>
        <authorList>
            <person name="Kawasaki S."/>
            <person name="Ozawa K."/>
            <person name="Mori T."/>
            <person name="Yamamoto A."/>
            <person name="Ito M."/>
            <person name="Ohkuma M."/>
            <person name="Sakamoto M."/>
            <person name="Matsutani M."/>
        </authorList>
    </citation>
    <scope>NUCLEOTIDE SEQUENCE [LARGE SCALE GENOMIC DNA]</scope>
    <source>
        <strain evidence="2 3">Kim37-2</strain>
    </source>
</reference>
<feature type="compositionally biased region" description="Basic and acidic residues" evidence="1">
    <location>
        <begin position="641"/>
        <end position="652"/>
    </location>
</feature>
<dbReference type="Proteomes" id="UP001321766">
    <property type="component" value="Chromosome"/>
</dbReference>
<feature type="region of interest" description="Disordered" evidence="1">
    <location>
        <begin position="715"/>
        <end position="750"/>
    </location>
</feature>
<accession>A0ABM8B7F4</accession>
<protein>
    <recommendedName>
        <fullName evidence="4">Tetratricopeptide repeat protein</fullName>
    </recommendedName>
</protein>